<name>A0ABS7KV55_CLOSR</name>
<dbReference type="InterPro" id="IPR050763">
    <property type="entry name" value="ABC_transporter_ATP-binding"/>
</dbReference>
<evidence type="ECO:0000259" key="5">
    <source>
        <dbReference type="PROSITE" id="PS50893"/>
    </source>
</evidence>
<keyword evidence="2" id="KW-0813">Transport</keyword>
<feature type="domain" description="ABC transporter" evidence="5">
    <location>
        <begin position="4"/>
        <end position="229"/>
    </location>
</feature>
<proteinExistence type="inferred from homology"/>
<evidence type="ECO:0000313" key="7">
    <source>
        <dbReference type="Proteomes" id="UP001299068"/>
    </source>
</evidence>
<comment type="similarity">
    <text evidence="1">Belongs to the ABC transporter superfamily.</text>
</comment>
<reference evidence="6 7" key="1">
    <citation type="journal article" date="2021" name="Cell Host Microbe">
        <title>in vivo commensal control of Clostridioides difficile virulence.</title>
        <authorList>
            <person name="Girinathan B.P."/>
            <person name="Dibenedetto N."/>
            <person name="Worley J.N."/>
            <person name="Peltier J."/>
            <person name="Arrieta-Ortiz M.L."/>
            <person name="Rupa Christinal Immanuel S."/>
            <person name="Lavin R."/>
            <person name="Delaney M.L."/>
            <person name="Cummins C."/>
            <person name="Hoffmann M."/>
            <person name="Luo Y."/>
            <person name="Gonzalez-Escalona N."/>
            <person name="Allard M."/>
            <person name="Onderdonk A.B."/>
            <person name="Gerber G.K."/>
            <person name="Sonenshein A.L."/>
            <person name="Baliga N."/>
            <person name="Dupuy B."/>
            <person name="Bry L."/>
        </authorList>
    </citation>
    <scope>NUCLEOTIDE SEQUENCE [LARGE SCALE GENOMIC DNA]</scope>
    <source>
        <strain evidence="6 7">DSM 599</strain>
    </source>
</reference>
<organism evidence="6 7">
    <name type="scientific">Clostridium sardiniense</name>
    <name type="common">Clostridium absonum</name>
    <dbReference type="NCBI Taxonomy" id="29369"/>
    <lineage>
        <taxon>Bacteria</taxon>
        <taxon>Bacillati</taxon>
        <taxon>Bacillota</taxon>
        <taxon>Clostridia</taxon>
        <taxon>Eubacteriales</taxon>
        <taxon>Clostridiaceae</taxon>
        <taxon>Clostridium</taxon>
    </lineage>
</organism>
<evidence type="ECO:0000256" key="4">
    <source>
        <dbReference type="ARBA" id="ARBA00022840"/>
    </source>
</evidence>
<evidence type="ECO:0000256" key="3">
    <source>
        <dbReference type="ARBA" id="ARBA00022741"/>
    </source>
</evidence>
<dbReference type="Proteomes" id="UP001299068">
    <property type="component" value="Unassembled WGS sequence"/>
</dbReference>
<protein>
    <submittedName>
        <fullName evidence="6">ABC transporter ATP-binding protein</fullName>
    </submittedName>
</protein>
<dbReference type="Gene3D" id="3.40.50.300">
    <property type="entry name" value="P-loop containing nucleotide triphosphate hydrolases"/>
    <property type="match status" value="1"/>
</dbReference>
<dbReference type="EMBL" id="JAIKTU010000003">
    <property type="protein sequence ID" value="MBY0754694.1"/>
    <property type="molecule type" value="Genomic_DNA"/>
</dbReference>
<evidence type="ECO:0000313" key="6">
    <source>
        <dbReference type="EMBL" id="MBY0754694.1"/>
    </source>
</evidence>
<comment type="caution">
    <text evidence="6">The sequence shown here is derived from an EMBL/GenBank/DDBJ whole genome shotgun (WGS) entry which is preliminary data.</text>
</comment>
<keyword evidence="7" id="KW-1185">Reference proteome</keyword>
<dbReference type="InterPro" id="IPR003439">
    <property type="entry name" value="ABC_transporter-like_ATP-bd"/>
</dbReference>
<dbReference type="CDD" id="cd03230">
    <property type="entry name" value="ABC_DR_subfamily_A"/>
    <property type="match status" value="1"/>
</dbReference>
<dbReference type="InterPro" id="IPR027417">
    <property type="entry name" value="P-loop_NTPase"/>
</dbReference>
<dbReference type="PROSITE" id="PS50893">
    <property type="entry name" value="ABC_TRANSPORTER_2"/>
    <property type="match status" value="1"/>
</dbReference>
<dbReference type="SUPFAM" id="SSF52540">
    <property type="entry name" value="P-loop containing nucleoside triphosphate hydrolases"/>
    <property type="match status" value="1"/>
</dbReference>
<accession>A0ABS7KV55</accession>
<evidence type="ECO:0000256" key="2">
    <source>
        <dbReference type="ARBA" id="ARBA00022448"/>
    </source>
</evidence>
<keyword evidence="4 6" id="KW-0067">ATP-binding</keyword>
<dbReference type="RefSeq" id="WP_221859527.1">
    <property type="nucleotide sequence ID" value="NZ_JAIKTU010000003.1"/>
</dbReference>
<dbReference type="InterPro" id="IPR017871">
    <property type="entry name" value="ABC_transporter-like_CS"/>
</dbReference>
<keyword evidence="3" id="KW-0547">Nucleotide-binding</keyword>
<dbReference type="PANTHER" id="PTHR42711">
    <property type="entry name" value="ABC TRANSPORTER ATP-BINDING PROTEIN"/>
    <property type="match status" value="1"/>
</dbReference>
<dbReference type="Pfam" id="PF00005">
    <property type="entry name" value="ABC_tran"/>
    <property type="match status" value="1"/>
</dbReference>
<dbReference type="PROSITE" id="PS00211">
    <property type="entry name" value="ABC_TRANSPORTER_1"/>
    <property type="match status" value="1"/>
</dbReference>
<dbReference type="PANTHER" id="PTHR42711:SF5">
    <property type="entry name" value="ABC TRANSPORTER ATP-BINDING PROTEIN NATA"/>
    <property type="match status" value="1"/>
</dbReference>
<evidence type="ECO:0000256" key="1">
    <source>
        <dbReference type="ARBA" id="ARBA00005417"/>
    </source>
</evidence>
<sequence>MKAIQVSSLTKNYNGKRAIENINFDVDKGEIVGFIGPNGAGKSTTIKAMLNFIYPTSGSCKIFGLDCEKESKKVKELVGYVPSEVRFYNDMKVKDILNYAESFYDDIDKNKVKDLCRRFEIEENKKMGELSLGNKKKVAIVQALINSPKLIILDEPTNGLDPLVQNVLFEVLLEEKKNGTTIFLSSHNLTEVQNYCNRAVIIRDGNIVDIKDMSTIKAFSNKKVTILTNENIERDIRILGGEKVKRIKNSINFSYNGNINTLIKLLASYEIDDINIGEEELVDTFMNYYKGEE</sequence>
<dbReference type="GO" id="GO:0005524">
    <property type="term" value="F:ATP binding"/>
    <property type="evidence" value="ECO:0007669"/>
    <property type="project" value="UniProtKB-KW"/>
</dbReference>
<gene>
    <name evidence="6" type="ORF">K5V21_04405</name>
</gene>
<dbReference type="SMART" id="SM00382">
    <property type="entry name" value="AAA"/>
    <property type="match status" value="1"/>
</dbReference>
<dbReference type="InterPro" id="IPR003593">
    <property type="entry name" value="AAA+_ATPase"/>
</dbReference>